<feature type="compositionally biased region" description="Basic and acidic residues" evidence="1">
    <location>
        <begin position="1065"/>
        <end position="1106"/>
    </location>
</feature>
<keyword evidence="2" id="KW-1133">Transmembrane helix</keyword>
<dbReference type="InterPro" id="IPR011009">
    <property type="entry name" value="Kinase-like_dom_sf"/>
</dbReference>
<evidence type="ECO:0000256" key="2">
    <source>
        <dbReference type="SAM" id="Phobius"/>
    </source>
</evidence>
<dbReference type="GO" id="GO:0004672">
    <property type="term" value="F:protein kinase activity"/>
    <property type="evidence" value="ECO:0007669"/>
    <property type="project" value="InterPro"/>
</dbReference>
<dbReference type="PROSITE" id="PS50011">
    <property type="entry name" value="PROTEIN_KINASE_DOM"/>
    <property type="match status" value="1"/>
</dbReference>
<dbReference type="VEuPathDB" id="PlasmoDB:PRCDC_1320100"/>
<evidence type="ECO:0000313" key="5">
    <source>
        <dbReference type="Proteomes" id="UP000240500"/>
    </source>
</evidence>
<feature type="compositionally biased region" description="Polar residues" evidence="1">
    <location>
        <begin position="1222"/>
        <end position="1231"/>
    </location>
</feature>
<feature type="region of interest" description="Disordered" evidence="1">
    <location>
        <begin position="632"/>
        <end position="668"/>
    </location>
</feature>
<dbReference type="SUPFAM" id="SSF101967">
    <property type="entry name" value="Adhesin YadA, collagen-binding domain"/>
    <property type="match status" value="1"/>
</dbReference>
<reference evidence="4 5" key="1">
    <citation type="submission" date="2016-09" db="EMBL/GenBank/DDBJ databases">
        <authorList>
            <consortium name="Pathogen Informatics"/>
        </authorList>
    </citation>
    <scope>NUCLEOTIDE SEQUENCE [LARGE SCALE GENOMIC DNA]</scope>
</reference>
<protein>
    <recommendedName>
        <fullName evidence="3">Protein kinase domain-containing protein</fullName>
    </recommendedName>
</protein>
<feature type="compositionally biased region" description="Basic and acidic residues" evidence="1">
    <location>
        <begin position="2139"/>
        <end position="2222"/>
    </location>
</feature>
<proteinExistence type="predicted"/>
<feature type="compositionally biased region" description="Basic and acidic residues" evidence="1">
    <location>
        <begin position="57"/>
        <end position="73"/>
    </location>
</feature>
<feature type="compositionally biased region" description="Basic and acidic residues" evidence="1">
    <location>
        <begin position="632"/>
        <end position="652"/>
    </location>
</feature>
<evidence type="ECO:0000313" key="4">
    <source>
        <dbReference type="EMBL" id="SOV81850.1"/>
    </source>
</evidence>
<dbReference type="InterPro" id="IPR011049">
    <property type="entry name" value="Serralysin-like_metalloprot_C"/>
</dbReference>
<keyword evidence="2" id="KW-0812">Transmembrane</keyword>
<feature type="compositionally biased region" description="Basic and acidic residues" evidence="1">
    <location>
        <begin position="1204"/>
        <end position="1217"/>
    </location>
</feature>
<feature type="region of interest" description="Disordered" evidence="1">
    <location>
        <begin position="756"/>
        <end position="776"/>
    </location>
</feature>
<dbReference type="Gene3D" id="1.10.510.10">
    <property type="entry name" value="Transferase(Phosphotransferase) domain 1"/>
    <property type="match status" value="1"/>
</dbReference>
<feature type="compositionally biased region" description="Basic and acidic residues" evidence="1">
    <location>
        <begin position="1315"/>
        <end position="1328"/>
    </location>
</feature>
<feature type="compositionally biased region" description="Basic and acidic residues" evidence="1">
    <location>
        <begin position="807"/>
        <end position="868"/>
    </location>
</feature>
<feature type="compositionally biased region" description="Polar residues" evidence="1">
    <location>
        <begin position="1111"/>
        <end position="1120"/>
    </location>
</feature>
<feature type="region of interest" description="Disordered" evidence="1">
    <location>
        <begin position="807"/>
        <end position="948"/>
    </location>
</feature>
<feature type="region of interest" description="Disordered" evidence="1">
    <location>
        <begin position="2135"/>
        <end position="2254"/>
    </location>
</feature>
<dbReference type="VEuPathDB" id="PlasmoDB:PRG01_1323200"/>
<feature type="compositionally biased region" description="Basic and acidic residues" evidence="1">
    <location>
        <begin position="1176"/>
        <end position="1197"/>
    </location>
</feature>
<feature type="compositionally biased region" description="Low complexity" evidence="1">
    <location>
        <begin position="102"/>
        <end position="123"/>
    </location>
</feature>
<dbReference type="OrthoDB" id="4062651at2759"/>
<gene>
    <name evidence="4" type="ORF">PRG01_1323200</name>
</gene>
<feature type="transmembrane region" description="Helical" evidence="2">
    <location>
        <begin position="6"/>
        <end position="24"/>
    </location>
</feature>
<dbReference type="Proteomes" id="UP000240500">
    <property type="component" value="Chromosome 13"/>
</dbReference>
<feature type="compositionally biased region" description="Basic and acidic residues" evidence="1">
    <location>
        <begin position="763"/>
        <end position="774"/>
    </location>
</feature>
<feature type="compositionally biased region" description="Polar residues" evidence="1">
    <location>
        <begin position="653"/>
        <end position="662"/>
    </location>
</feature>
<feature type="compositionally biased region" description="Basic and acidic residues" evidence="1">
    <location>
        <begin position="85"/>
        <end position="99"/>
    </location>
</feature>
<feature type="region of interest" description="Disordered" evidence="1">
    <location>
        <begin position="47"/>
        <end position="123"/>
    </location>
</feature>
<dbReference type="GO" id="GO:0005524">
    <property type="term" value="F:ATP binding"/>
    <property type="evidence" value="ECO:0007669"/>
    <property type="project" value="InterPro"/>
</dbReference>
<feature type="compositionally biased region" description="Basic and acidic residues" evidence="1">
    <location>
        <begin position="971"/>
        <end position="1053"/>
    </location>
</feature>
<feature type="compositionally biased region" description="Polar residues" evidence="1">
    <location>
        <begin position="1054"/>
        <end position="1064"/>
    </location>
</feature>
<feature type="region of interest" description="Disordered" evidence="1">
    <location>
        <begin position="1451"/>
        <end position="1471"/>
    </location>
</feature>
<dbReference type="InterPro" id="IPR000719">
    <property type="entry name" value="Prot_kinase_dom"/>
</dbReference>
<feature type="region of interest" description="Disordered" evidence="1">
    <location>
        <begin position="966"/>
        <end position="1132"/>
    </location>
</feature>
<dbReference type="EMBL" id="LT969576">
    <property type="protein sequence ID" value="SOV81850.1"/>
    <property type="molecule type" value="Genomic_DNA"/>
</dbReference>
<feature type="compositionally biased region" description="Polar residues" evidence="1">
    <location>
        <begin position="869"/>
        <end position="880"/>
    </location>
</feature>
<feature type="region of interest" description="Disordered" evidence="1">
    <location>
        <begin position="1279"/>
        <end position="1336"/>
    </location>
</feature>
<organism evidence="4 5">
    <name type="scientific">Plasmodium reichenowi</name>
    <dbReference type="NCBI Taxonomy" id="5854"/>
    <lineage>
        <taxon>Eukaryota</taxon>
        <taxon>Sar</taxon>
        <taxon>Alveolata</taxon>
        <taxon>Apicomplexa</taxon>
        <taxon>Aconoidasida</taxon>
        <taxon>Haemosporida</taxon>
        <taxon>Plasmodiidae</taxon>
        <taxon>Plasmodium</taxon>
        <taxon>Plasmodium (Laverania)</taxon>
    </lineage>
</organism>
<evidence type="ECO:0000259" key="3">
    <source>
        <dbReference type="PROSITE" id="PS50011"/>
    </source>
</evidence>
<feature type="domain" description="Protein kinase" evidence="3">
    <location>
        <begin position="1598"/>
        <end position="2034"/>
    </location>
</feature>
<keyword evidence="2" id="KW-0472">Membrane</keyword>
<sequence>MNFFLFFKNIFLLNTIIFILNQYIKRKDNGFRFFIFSLKIKSSKEEFTKNVHPKATNTKEDKSAYKNEKKEIPYRNNNKRKDKNKKGNDNKKILEKGLEDTNSNIKSSTSSNSISSVSSKLSDNSNISNTFPNIKIQKLKDIHNQRNSNIKNVSTDKKNEKDNIKKNNKKIPIIYIPFNDIKNSPYIRGKLKLVYVKSFYEECQKELYEAKFQFFKNNKIYISTFAVVKNTLSENIDQTEKWVTADMKILQKNSYNISITCNDSHEKQIQDISFTKKEKDEFELMRKSLKNVINITYDHFLYNIDTFYNAKRKYLEYINFFFRNPHIKSNMDIKKNISSNITIQKDNILLKSLGSINKTKYISFRRMQRNNRIVCIALTDPKRLENRFILYNMLRDHIIENEGFKDVIIFETDDNNIYNYDSKLSKDIRILSNKFEFEILMDEHAYINKPYEYFYLNKYIPVHFELQNKGIINYDNIFSWLCEHFINNSQYKYYYPHFYLSKRSDKNDMGIRNISFYQKEDAYTFIESNKKNINKNYKSTTYGRCEKDDTYRTDKKSKLKNINRIYNTKYALSKKNPSKNRNHKNNEINNICSHKKEEKHVFNNYNISYNNMKYINKHNNFSFLELKEKLKSDNNEREDKKKKDESSEKNETHLMNNDNNNIGDDAFNSEVNNDNIGSYESNFFNEMINEISNKIENSDSYLNEEDIYWDDDIFFNTNEYIDDTSATATNNIRTDQNGDNKKDDSNKDIISIQKVNDSTEVNEPNKIDDTKKGENSTLNNIKGYITKFKDFIKNTSESYMTTKNKSIDDKISDDKSSDDKISDDKSNDKSSDDKSSDDKNSDDKSSDDKNSDDKSSDDKSSDGIKLNEEQTSGDQNNVYDNNKYREETISSDDALEKGKLDKSNMSDSDKKLKDDMKNNEDENLSAENVSSDENTVDDKTKEGNTTLKTAMGYFTKFKDFIQNKSENYMTTKDKSSDDKSSDDKSSDDKSSDDKSSDDKSSDDKSSDDKSSDDKSSDDKSSDDKNSDDKSSDDKSSDDKNSDDKSSDDVKLNEKQTSGDQNDLYDNNKYKEETVSSDDALEKGKLDKSNLSDNEEKLDVSHAKNSEDENLSAENVPSDENTINDKTKEGSTTLKTAMRYLTQLKNYLQDETSYLMSLYDIDLKEEQTSGDQNDLSDGNKDKEETISSDDTLEKENLDKSNMSDSEGKLDVSHVKNSEDENLSAENVPSDENTINDKTKEGSTTLKTTMRYLTQLKNYLQDETSYLMSLYDIDLKEEQTTGDQNYLPDGNKDKEETISSDDTLVKENLDKSNMSDSEGKLDVSHVKNSEDGNLSAENVSSDEKKIYDKSKDDIFLDDKLKGNHFLDDKLKGNNFLDDKLKGENFIADNLSYNSNFYSRKKSISTDNLATVKKVSSGGYITDDKQSENGSIFTSLEDSSIDNEIGSFYQRRPEGYFSNDKMSDSDDESLPTPQTNDLLALIGKPKHEEISPSGEVLQYDTGSTHSNILDVQSEPIISERDKNFQDPTIQNNINSDSKETQSVGDDIKTYDIHENSTKSNFVIDEDKKNGKEEDLNTYTSLSFLPKKMVVGQILQEWEDMFIINWLLGDDIFCVIKLEFFDESINKKINMEYLKVLNGFTLVDNKKLPIVHTGKKELTVKANIFPYYSDIRFFYHNENIGNSVVDTYNNQIFENELKSYLLLVHHLINARNSPCRNYKNVKYFYNEDTFNLSHINFISNKMLSIVYECALQVLNWEIPYGIVKKNDNFISKFVFNNLQHKINKDIYPYGIQIKKLDINNSIDFAMDNREFIQNYVDLKYDIFLKTSSKLFTLHTLGLVHSNIRGDNFLIEYLNKENNELHIYLKNFNNIVEEGKYNNFKGSPVYMAPEKLKTYFYHIVNKFKSDVFSLGLSLSTVLIKNGFFLKSAAKRKISLSLDKYALNIIKRNPMVYLWIKSSNPFKKKRFDRSKHRSYKKVSVHIMEKLLSNKYVYKWIHNRSPSFDYAQAEKHMHLLEKQVPQQSITKESNIKINKIEHDKNVYNQNIQNKTTYDKNMQQKNEKHNITMNKKSERVNFVDACTVPSEDKKKNQDTFNLPSKKKHVYLLDKEKKDYDSTLGMNIEVSFSQLSTISDHNTKQNNVINKNDIKKNSGDIKENSSDIKENSGDTKKNSNDIKKNSSDIKKNSSDKKKNSGDIKENSGDIKKNSSDKKKNSGDKKKNSGDTKKNSNDTNNNIKNGDNNIKNGDNNINNGDNNINNGDNNIKNGDNNINNGDNNINNGDNNIKNGDNNIKNGDNNINNGDNNINNGDNNINNGDNNNNIEKIEPIKRKGILKKNPTDSNHENDLKDLINRIKMKFFNESWKNIKNSIVGTIMKIFSIEYEKYRPDIFDIYSLIKKDITYIKDKDDNVKNLLTILQKITEPDMVSILKQKINGSDYIMYKMVILKALLFYGYFTLYERLSYEFKIYEHQIFPLRENNEDTFETIIERCMDRFNFNEWSNLLIVQHIYNNYMSKKKYTNLYINFHILNIKPNDEKKKEMEELYDKHMTEVFKDIDYNDNVNNFLLYMKKESEDISNTLKEKKNMKTGLDNFHINYDDIYDKNDENNLSLIRKTILKLDNSVIRDMNMNLAILLNDMFWKHKNICKGVNYNHMEVKYADNTIKEFNIQNPIIDLHKPIGSIVKNLIKNDDIMISKGRTNINTLDYIIPINVHLDVILQNSLHFVYTSTLIKCAEKMDKKGIIYHRDITYNRKKETIKIKIGLSSNSYFYLNFDISYLRYHEITLKDIIYFIYRNYKSELNKSVRSNVEHISFLFFDCLLVNEYNTFFYNNSTKKLIKETSFNKLISLLYNINLNDPEYIIKSTINYYNHRKSNMPLLSLVTISHIVHEKWNEIKKQTDYILQPTINNYSDEYNEQLIDPSKLKFKNPSLNIKENINSIIMRNKYEGYQYRLVKCFDFLHKKNISYYKDQHTTNLFDQIIIPAIFVYLRNDIISKINIKLASEDIKIKFNIITDIMNLQIYENQIVTLTDFMYLIFRWLETYIPFNDRNHCTFLTDRSQIFQYDLVLRIGTGKDKIHVLYKNNEGVIKFIFQNILKNHQVNQYTSEFLMSAIKLNRLKLFFVLKDELKYIFPDIPEGLYFNLKESNYKIINCLKYLDGKNVKLLENNIYDDSYVPMKIKFMDVTVIYRIKKDNFKNIIYNFSNYEVPKHYGKQLFTPLISPINDIENKFRYLFLRDLSYYIDIPRDIKRDKDDFMVSMDSNVYNALIEKHNIYMNNYSSIIEKMITYMNVTYTEPVFIVDVVKHTVLVPKIRLILRQMKYNITS</sequence>
<feature type="region of interest" description="Disordered" evidence="1">
    <location>
        <begin position="1166"/>
        <end position="1240"/>
    </location>
</feature>
<accession>A0A2P9DMX7</accession>
<name>A0A2P9DMX7_PLARE</name>
<dbReference type="SUPFAM" id="SSF56112">
    <property type="entry name" value="Protein kinase-like (PK-like)"/>
    <property type="match status" value="1"/>
</dbReference>
<feature type="compositionally biased region" description="Low complexity" evidence="1">
    <location>
        <begin position="2226"/>
        <end position="2254"/>
    </location>
</feature>
<feature type="compositionally biased region" description="Basic and acidic residues" evidence="1">
    <location>
        <begin position="882"/>
        <end position="920"/>
    </location>
</feature>
<evidence type="ECO:0000256" key="1">
    <source>
        <dbReference type="SAM" id="MobiDB-lite"/>
    </source>
</evidence>
<feature type="compositionally biased region" description="Basic and acidic residues" evidence="1">
    <location>
        <begin position="1288"/>
        <end position="1308"/>
    </location>
</feature>